<reference evidence="1" key="1">
    <citation type="journal article" date="2021" name="New Phytol.">
        <title>Evolutionary innovations through gain and loss of genes in the ectomycorrhizal Boletales.</title>
        <authorList>
            <person name="Wu G."/>
            <person name="Miyauchi S."/>
            <person name="Morin E."/>
            <person name="Kuo A."/>
            <person name="Drula E."/>
            <person name="Varga T."/>
            <person name="Kohler A."/>
            <person name="Feng B."/>
            <person name="Cao Y."/>
            <person name="Lipzen A."/>
            <person name="Daum C."/>
            <person name="Hundley H."/>
            <person name="Pangilinan J."/>
            <person name="Johnson J."/>
            <person name="Barry K."/>
            <person name="LaButti K."/>
            <person name="Ng V."/>
            <person name="Ahrendt S."/>
            <person name="Min B."/>
            <person name="Choi I.G."/>
            <person name="Park H."/>
            <person name="Plett J.M."/>
            <person name="Magnuson J."/>
            <person name="Spatafora J.W."/>
            <person name="Nagy L.G."/>
            <person name="Henrissat B."/>
            <person name="Grigoriev I.V."/>
            <person name="Yang Z.L."/>
            <person name="Xu J."/>
            <person name="Martin F.M."/>
        </authorList>
    </citation>
    <scope>NUCLEOTIDE SEQUENCE</scope>
    <source>
        <strain evidence="1">ATCC 28755</strain>
    </source>
</reference>
<evidence type="ECO:0000313" key="2">
    <source>
        <dbReference type="Proteomes" id="UP000790377"/>
    </source>
</evidence>
<name>A0ACB7ZYB2_9AGAM</name>
<proteinExistence type="predicted"/>
<sequence>MDATTELLAENVVRMRLQRPPHFHWSVRQNAYPIVPSVSRLPFKSLPSTIASIDSSSPVSISKPKELVFIINVHKGFMKRLGGIVASNGETKVFVDGPYGFPPNLSSYDTSVLVVGGAGVSYTLPIFLDTIDAETPTIYPDGFGTARVTVVESNLSGPSVMLRSLGEYDSVTESTGVEQSFRNIQSIPGVKLEHGRPDLESAIREEIASPDRCEVTYAAHKVPPNLFVALFVTQLQNLVHYMTYASKDKDC</sequence>
<comment type="caution">
    <text evidence="1">The sequence shown here is derived from an EMBL/GenBank/DDBJ whole genome shotgun (WGS) entry which is preliminary data.</text>
</comment>
<keyword evidence="2" id="KW-1185">Reference proteome</keyword>
<organism evidence="1 2">
    <name type="scientific">Hygrophoropsis aurantiaca</name>
    <dbReference type="NCBI Taxonomy" id="72124"/>
    <lineage>
        <taxon>Eukaryota</taxon>
        <taxon>Fungi</taxon>
        <taxon>Dikarya</taxon>
        <taxon>Basidiomycota</taxon>
        <taxon>Agaricomycotina</taxon>
        <taxon>Agaricomycetes</taxon>
        <taxon>Agaricomycetidae</taxon>
        <taxon>Boletales</taxon>
        <taxon>Coniophorineae</taxon>
        <taxon>Hygrophoropsidaceae</taxon>
        <taxon>Hygrophoropsis</taxon>
    </lineage>
</organism>
<dbReference type="EMBL" id="MU268138">
    <property type="protein sequence ID" value="KAH7905704.1"/>
    <property type="molecule type" value="Genomic_DNA"/>
</dbReference>
<protein>
    <submittedName>
        <fullName evidence="1">Uncharacterized protein</fullName>
    </submittedName>
</protein>
<gene>
    <name evidence="1" type="ORF">BJ138DRAFT_1105768</name>
</gene>
<evidence type="ECO:0000313" key="1">
    <source>
        <dbReference type="EMBL" id="KAH7905704.1"/>
    </source>
</evidence>
<dbReference type="Proteomes" id="UP000790377">
    <property type="component" value="Unassembled WGS sequence"/>
</dbReference>
<accession>A0ACB7ZYB2</accession>